<name>A0A833QRZ4_9POAL</name>
<dbReference type="SUPFAM" id="SSF57667">
    <property type="entry name" value="beta-beta-alpha zinc fingers"/>
    <property type="match status" value="3"/>
</dbReference>
<dbReference type="InterPro" id="IPR013087">
    <property type="entry name" value="Znf_C2H2_type"/>
</dbReference>
<proteinExistence type="predicted"/>
<keyword evidence="6" id="KW-0539">Nucleus</keyword>
<dbReference type="InterPro" id="IPR058719">
    <property type="entry name" value="WHD_LYAR"/>
</dbReference>
<dbReference type="OrthoDB" id="21474at2759"/>
<comment type="caution">
    <text evidence="10">The sequence shown here is derived from an EMBL/GenBank/DDBJ whole genome shotgun (WGS) entry which is preliminary data.</text>
</comment>
<dbReference type="Proteomes" id="UP000623129">
    <property type="component" value="Unassembled WGS sequence"/>
</dbReference>
<dbReference type="FunFam" id="3.30.1490.490:FF:000001">
    <property type="entry name" value="cell growth-regulating nucleolar protein-like"/>
    <property type="match status" value="1"/>
</dbReference>
<reference evidence="10" key="1">
    <citation type="submission" date="2020-01" db="EMBL/GenBank/DDBJ databases">
        <title>Genome sequence of Kobresia littledalei, the first chromosome-level genome in the family Cyperaceae.</title>
        <authorList>
            <person name="Qu G."/>
        </authorList>
    </citation>
    <scope>NUCLEOTIDE SEQUENCE</scope>
    <source>
        <strain evidence="10">C.B.Clarke</strain>
        <tissue evidence="10">Leaf</tissue>
    </source>
</reference>
<dbReference type="PANTHER" id="PTHR13100:SF10">
    <property type="entry name" value="CELL GROWTH-REGULATING NUCLEOLAR PROTEIN"/>
    <property type="match status" value="1"/>
</dbReference>
<sequence>MVWFQCEDCGEELKKPKLAAHFNRCSAYKLSCIDCGVTFDQESVKGHNQCISEAEKYGPKSEGKPVNTPQAKPDKPKPNSDVDINVGLSTRPPWVCSLCNTTTTSKQTLLLHAEGKKHRAKARAFHAKNQPLGGTQESNGVPVPPTDAPVSQTGETNTANGQNHSNGDLKGEERSVKRKREDQKTEEQNGQVVEAEKVDNKFEKKKKVKGAKEDVDIEIKWKKIITSILKSNADGAMKIKKLKKEVVKSLRERGITKDKDQLYDELLGKISSSSRFLVEDKYVKLVVKES</sequence>
<dbReference type="Pfam" id="PF12874">
    <property type="entry name" value="zf-met"/>
    <property type="match status" value="1"/>
</dbReference>
<evidence type="ECO:0000256" key="4">
    <source>
        <dbReference type="ARBA" id="ARBA00022771"/>
    </source>
</evidence>
<accession>A0A833QRZ4</accession>
<dbReference type="GO" id="GO:0000122">
    <property type="term" value="P:negative regulation of transcription by RNA polymerase II"/>
    <property type="evidence" value="ECO:0007669"/>
    <property type="project" value="TreeGrafter"/>
</dbReference>
<keyword evidence="2" id="KW-0479">Metal-binding</keyword>
<dbReference type="PROSITE" id="PS51804">
    <property type="entry name" value="ZF_C2HC_LYAR"/>
    <property type="match status" value="2"/>
</dbReference>
<dbReference type="SMART" id="SM00451">
    <property type="entry name" value="ZnF_U1"/>
    <property type="match status" value="1"/>
</dbReference>
<dbReference type="InterPro" id="IPR039999">
    <property type="entry name" value="LYAR"/>
</dbReference>
<dbReference type="GO" id="GO:0006364">
    <property type="term" value="P:rRNA processing"/>
    <property type="evidence" value="ECO:0007669"/>
    <property type="project" value="TreeGrafter"/>
</dbReference>
<protein>
    <submittedName>
        <fullName evidence="10">UBP1-associated proteins 1C-like protein</fullName>
    </submittedName>
</protein>
<evidence type="ECO:0000313" key="10">
    <source>
        <dbReference type="EMBL" id="KAF3324527.1"/>
    </source>
</evidence>
<keyword evidence="4 7" id="KW-0863">Zinc-finger</keyword>
<dbReference type="Gene3D" id="3.30.1490.490">
    <property type="match status" value="1"/>
</dbReference>
<evidence type="ECO:0000256" key="5">
    <source>
        <dbReference type="ARBA" id="ARBA00022833"/>
    </source>
</evidence>
<gene>
    <name evidence="10" type="ORF">FCM35_KLT10684</name>
</gene>
<feature type="compositionally biased region" description="Basic and acidic residues" evidence="8">
    <location>
        <begin position="167"/>
        <end position="187"/>
    </location>
</feature>
<dbReference type="AlphaFoldDB" id="A0A833QRZ4"/>
<dbReference type="FunFam" id="3.30.160.60:FF:001583">
    <property type="entry name" value="UBP1-associated proteins 1C"/>
    <property type="match status" value="1"/>
</dbReference>
<evidence type="ECO:0000256" key="6">
    <source>
        <dbReference type="ARBA" id="ARBA00023242"/>
    </source>
</evidence>
<feature type="region of interest" description="Disordered" evidence="8">
    <location>
        <begin position="127"/>
        <end position="191"/>
    </location>
</feature>
<dbReference type="GO" id="GO:0008270">
    <property type="term" value="F:zinc ion binding"/>
    <property type="evidence" value="ECO:0007669"/>
    <property type="project" value="UniProtKB-KW"/>
</dbReference>
<evidence type="ECO:0000256" key="3">
    <source>
        <dbReference type="ARBA" id="ARBA00022737"/>
    </source>
</evidence>
<dbReference type="EMBL" id="SWLB01000021">
    <property type="protein sequence ID" value="KAF3324527.1"/>
    <property type="molecule type" value="Genomic_DNA"/>
</dbReference>
<feature type="compositionally biased region" description="Polar residues" evidence="8">
    <location>
        <begin position="149"/>
        <end position="166"/>
    </location>
</feature>
<comment type="subcellular location">
    <subcellularLocation>
        <location evidence="1">Nucleus</location>
    </subcellularLocation>
</comment>
<keyword evidence="11" id="KW-1185">Reference proteome</keyword>
<dbReference type="InterPro" id="IPR003604">
    <property type="entry name" value="Matrin/U1-like-C_Znf_C2H2"/>
</dbReference>
<dbReference type="GO" id="GO:0003677">
    <property type="term" value="F:DNA binding"/>
    <property type="evidence" value="ECO:0007669"/>
    <property type="project" value="InterPro"/>
</dbReference>
<feature type="region of interest" description="Disordered" evidence="8">
    <location>
        <begin position="56"/>
        <end position="86"/>
    </location>
</feature>
<evidence type="ECO:0000259" key="9">
    <source>
        <dbReference type="SMART" id="SM00451"/>
    </source>
</evidence>
<keyword evidence="3" id="KW-0677">Repeat</keyword>
<dbReference type="InterPro" id="IPR014898">
    <property type="entry name" value="Znf_C2H2_LYAR"/>
</dbReference>
<dbReference type="InterPro" id="IPR036236">
    <property type="entry name" value="Znf_C2H2_sf"/>
</dbReference>
<organism evidence="10 11">
    <name type="scientific">Carex littledalei</name>
    <dbReference type="NCBI Taxonomy" id="544730"/>
    <lineage>
        <taxon>Eukaryota</taxon>
        <taxon>Viridiplantae</taxon>
        <taxon>Streptophyta</taxon>
        <taxon>Embryophyta</taxon>
        <taxon>Tracheophyta</taxon>
        <taxon>Spermatophyta</taxon>
        <taxon>Magnoliopsida</taxon>
        <taxon>Liliopsida</taxon>
        <taxon>Poales</taxon>
        <taxon>Cyperaceae</taxon>
        <taxon>Cyperoideae</taxon>
        <taxon>Cariceae</taxon>
        <taxon>Carex</taxon>
        <taxon>Carex subgen. Euthyceras</taxon>
    </lineage>
</organism>
<evidence type="ECO:0000256" key="1">
    <source>
        <dbReference type="ARBA" id="ARBA00004123"/>
    </source>
</evidence>
<dbReference type="GO" id="GO:0005730">
    <property type="term" value="C:nucleolus"/>
    <property type="evidence" value="ECO:0007669"/>
    <property type="project" value="TreeGrafter"/>
</dbReference>
<evidence type="ECO:0000256" key="2">
    <source>
        <dbReference type="ARBA" id="ARBA00022723"/>
    </source>
</evidence>
<feature type="domain" description="U1-type" evidence="9">
    <location>
        <begin position="91"/>
        <end position="125"/>
    </location>
</feature>
<keyword evidence="5" id="KW-0862">Zinc</keyword>
<dbReference type="Pfam" id="PF08790">
    <property type="entry name" value="zf-LYAR"/>
    <property type="match status" value="1"/>
</dbReference>
<dbReference type="PANTHER" id="PTHR13100">
    <property type="entry name" value="CELL GROWTH-REGULATING NUCLEOLAR PROTEIN LYAR"/>
    <property type="match status" value="1"/>
</dbReference>
<evidence type="ECO:0000313" key="11">
    <source>
        <dbReference type="Proteomes" id="UP000623129"/>
    </source>
</evidence>
<evidence type="ECO:0000256" key="8">
    <source>
        <dbReference type="SAM" id="MobiDB-lite"/>
    </source>
</evidence>
<dbReference type="Gene3D" id="3.30.160.60">
    <property type="entry name" value="Classic Zinc Finger"/>
    <property type="match status" value="1"/>
</dbReference>
<dbReference type="Pfam" id="PF25879">
    <property type="entry name" value="WHD_LYAR"/>
    <property type="match status" value="1"/>
</dbReference>
<evidence type="ECO:0000256" key="7">
    <source>
        <dbReference type="PROSITE-ProRule" id="PRU01145"/>
    </source>
</evidence>